<accession>A0A0U1M2K1</accession>
<evidence type="ECO:0000313" key="5">
    <source>
        <dbReference type="Proteomes" id="UP000054383"/>
    </source>
</evidence>
<keyword evidence="3" id="KW-0472">Membrane</keyword>
<organism evidence="4 5">
    <name type="scientific">Talaromyces islandicus</name>
    <name type="common">Penicillium islandicum</name>
    <dbReference type="NCBI Taxonomy" id="28573"/>
    <lineage>
        <taxon>Eukaryota</taxon>
        <taxon>Fungi</taxon>
        <taxon>Dikarya</taxon>
        <taxon>Ascomycota</taxon>
        <taxon>Pezizomycotina</taxon>
        <taxon>Eurotiomycetes</taxon>
        <taxon>Eurotiomycetidae</taxon>
        <taxon>Eurotiales</taxon>
        <taxon>Trichocomaceae</taxon>
        <taxon>Talaromyces</taxon>
        <taxon>Talaromyces sect. Islandici</taxon>
    </lineage>
</organism>
<dbReference type="OrthoDB" id="3687641at2759"/>
<gene>
    <name evidence="4" type="ORF">PISL3812_06640</name>
</gene>
<comment type="pathway">
    <text evidence="1">Mycotoxin biosynthesis.</text>
</comment>
<keyword evidence="5" id="KW-1185">Reference proteome</keyword>
<keyword evidence="3" id="KW-0812">Transmembrane</keyword>
<comment type="similarity">
    <text evidence="2">Belongs to the ustYa family.</text>
</comment>
<dbReference type="GO" id="GO:0043386">
    <property type="term" value="P:mycotoxin biosynthetic process"/>
    <property type="evidence" value="ECO:0007669"/>
    <property type="project" value="InterPro"/>
</dbReference>
<sequence length="282" mass="32421">MGGSDYLDAADYQPFLDNQSDKTLADEEAGKQWKHEMKKSAPKAVSFFERSTHSPLFLLANLMFFAAAGFFTVHTSNWIAFHKHYCPDLPYSPKDTGIRFENTIMELKENKSFSGYLPPTLDAAWDKLAFLGTMRVSKEEMEQFGELGSDSTELEHGGYLASFRVFHEIHCMEWIKHEYSDLNKTFPGNYREEHFDHCLNIIRQGVQCRGDLTTSSWFLGEDPGKPLIQRSHAVHTCVDWTTIEKWIQPRLLKWNPDGQLERAIGADGLYPMDDWGRVLKPT</sequence>
<name>A0A0U1M2K1_TALIS</name>
<evidence type="ECO:0000256" key="1">
    <source>
        <dbReference type="ARBA" id="ARBA00004685"/>
    </source>
</evidence>
<protein>
    <recommendedName>
        <fullName evidence="6">Cyclochlorotine biosynthesis protein O</fullName>
    </recommendedName>
</protein>
<dbReference type="Pfam" id="PF11807">
    <property type="entry name" value="UstYa"/>
    <property type="match status" value="1"/>
</dbReference>
<dbReference type="PANTHER" id="PTHR33365:SF4">
    <property type="entry name" value="CYCLOCHLOROTINE BIOSYNTHESIS PROTEIN O"/>
    <property type="match status" value="1"/>
</dbReference>
<dbReference type="Proteomes" id="UP000054383">
    <property type="component" value="Unassembled WGS sequence"/>
</dbReference>
<feature type="transmembrane region" description="Helical" evidence="3">
    <location>
        <begin position="56"/>
        <end position="73"/>
    </location>
</feature>
<evidence type="ECO:0000256" key="3">
    <source>
        <dbReference type="SAM" id="Phobius"/>
    </source>
</evidence>
<dbReference type="InterPro" id="IPR021765">
    <property type="entry name" value="UstYa-like"/>
</dbReference>
<dbReference type="EMBL" id="CVMT01000006">
    <property type="protein sequence ID" value="CRG89602.1"/>
    <property type="molecule type" value="Genomic_DNA"/>
</dbReference>
<reference evidence="4 5" key="1">
    <citation type="submission" date="2015-04" db="EMBL/GenBank/DDBJ databases">
        <authorList>
            <person name="Syromyatnikov M.Y."/>
            <person name="Popov V.N."/>
        </authorList>
    </citation>
    <scope>NUCLEOTIDE SEQUENCE [LARGE SCALE GENOMIC DNA]</scope>
    <source>
        <strain evidence="4">WF-38-12</strain>
    </source>
</reference>
<evidence type="ECO:0008006" key="6">
    <source>
        <dbReference type="Google" id="ProtNLM"/>
    </source>
</evidence>
<evidence type="ECO:0000256" key="2">
    <source>
        <dbReference type="ARBA" id="ARBA00035112"/>
    </source>
</evidence>
<keyword evidence="3" id="KW-1133">Transmembrane helix</keyword>
<evidence type="ECO:0000313" key="4">
    <source>
        <dbReference type="EMBL" id="CRG89602.1"/>
    </source>
</evidence>
<dbReference type="AlphaFoldDB" id="A0A0U1M2K1"/>
<dbReference type="PANTHER" id="PTHR33365">
    <property type="entry name" value="YALI0B05434P"/>
    <property type="match status" value="1"/>
</dbReference>
<proteinExistence type="inferred from homology"/>